<dbReference type="PANTHER" id="PTHR33990:SF1">
    <property type="entry name" value="PROTEIN YJDN"/>
    <property type="match status" value="1"/>
</dbReference>
<dbReference type="SUPFAM" id="SSF54593">
    <property type="entry name" value="Glyoxalase/Bleomycin resistance protein/Dihydroxybiphenyl dioxygenase"/>
    <property type="match status" value="1"/>
</dbReference>
<reference evidence="3" key="1">
    <citation type="submission" date="2017-02" db="EMBL/GenBank/DDBJ databases">
        <authorList>
            <person name="Varghese N."/>
            <person name="Submissions S."/>
        </authorList>
    </citation>
    <scope>NUCLEOTIDE SEQUENCE [LARGE SCALE GENOMIC DNA]</scope>
    <source>
        <strain evidence="3">ATCC 27094</strain>
    </source>
</reference>
<dbReference type="InterPro" id="IPR029068">
    <property type="entry name" value="Glyas_Bleomycin-R_OHBP_Dase"/>
</dbReference>
<dbReference type="RefSeq" id="WP_085935195.1">
    <property type="nucleotide sequence ID" value="NZ_FUWJ01000004.1"/>
</dbReference>
<dbReference type="PANTHER" id="PTHR33990">
    <property type="entry name" value="PROTEIN YJDN-RELATED"/>
    <property type="match status" value="1"/>
</dbReference>
<protein>
    <submittedName>
        <fullName evidence="2">PhnB protein</fullName>
    </submittedName>
</protein>
<keyword evidence="3" id="KW-1185">Reference proteome</keyword>
<evidence type="ECO:0000313" key="2">
    <source>
        <dbReference type="EMBL" id="SKA09846.1"/>
    </source>
</evidence>
<accession>A0A1T4R1X2</accession>
<dbReference type="CDD" id="cd06588">
    <property type="entry name" value="PhnB_like"/>
    <property type="match status" value="1"/>
</dbReference>
<dbReference type="STRING" id="225324.SAMN02745126_03491"/>
<name>A0A1T4R1X2_9HYPH</name>
<proteinExistence type="predicted"/>
<dbReference type="AlphaFoldDB" id="A0A1T4R1X2"/>
<dbReference type="Proteomes" id="UP000190092">
    <property type="component" value="Unassembled WGS sequence"/>
</dbReference>
<organism evidence="2 3">
    <name type="scientific">Enhydrobacter aerosaccus</name>
    <dbReference type="NCBI Taxonomy" id="225324"/>
    <lineage>
        <taxon>Bacteria</taxon>
        <taxon>Pseudomonadati</taxon>
        <taxon>Pseudomonadota</taxon>
        <taxon>Alphaproteobacteria</taxon>
        <taxon>Hyphomicrobiales</taxon>
        <taxon>Enhydrobacter</taxon>
    </lineage>
</organism>
<sequence>MDIQPYLSFEGRCEEAIDFYKTAVGAKVEMMMRFKEAPADQQAMITPEARDKVMHAALRIGDSQVLASDGQCTGKGSFSGITLTLNAGSDAEAEKLFTALGQGGQVQMPMAETFFASRFGIVADKFGVGWMIINARPMN</sequence>
<feature type="domain" description="PhnB-like" evidence="1">
    <location>
        <begin position="3"/>
        <end position="133"/>
    </location>
</feature>
<dbReference type="Pfam" id="PF06983">
    <property type="entry name" value="3-dmu-9_3-mt"/>
    <property type="match status" value="1"/>
</dbReference>
<gene>
    <name evidence="2" type="ORF">SAMN02745126_03491</name>
</gene>
<evidence type="ECO:0000259" key="1">
    <source>
        <dbReference type="Pfam" id="PF06983"/>
    </source>
</evidence>
<evidence type="ECO:0000313" key="3">
    <source>
        <dbReference type="Proteomes" id="UP000190092"/>
    </source>
</evidence>
<dbReference type="InterPro" id="IPR028973">
    <property type="entry name" value="PhnB-like"/>
</dbReference>
<dbReference type="OrthoDB" id="9795306at2"/>
<dbReference type="EMBL" id="FUWJ01000004">
    <property type="protein sequence ID" value="SKA09846.1"/>
    <property type="molecule type" value="Genomic_DNA"/>
</dbReference>
<dbReference type="Gene3D" id="3.10.180.10">
    <property type="entry name" value="2,3-Dihydroxybiphenyl 1,2-Dioxygenase, domain 1"/>
    <property type="match status" value="1"/>
</dbReference>